<comment type="subcellular location">
    <subcellularLocation>
        <location evidence="1">Cell membrane</location>
        <topology evidence="1">Single-pass type I membrane protein</topology>
    </subcellularLocation>
</comment>
<evidence type="ECO:0000256" key="10">
    <source>
        <dbReference type="ARBA" id="ARBA00023170"/>
    </source>
</evidence>
<evidence type="ECO:0000256" key="4">
    <source>
        <dbReference type="ARBA" id="ARBA00022614"/>
    </source>
</evidence>
<evidence type="ECO:0000256" key="11">
    <source>
        <dbReference type="ARBA" id="ARBA00023180"/>
    </source>
</evidence>
<keyword evidence="6 13" id="KW-0732">Signal</keyword>
<name>A0A7N0ZZD5_KALFE</name>
<keyword evidence="4" id="KW-0433">Leucine-rich repeat</keyword>
<evidence type="ECO:0000256" key="2">
    <source>
        <dbReference type="ARBA" id="ARBA00009592"/>
    </source>
</evidence>
<dbReference type="OMA" id="WWDETER"/>
<evidence type="ECO:0000256" key="5">
    <source>
        <dbReference type="ARBA" id="ARBA00022692"/>
    </source>
</evidence>
<evidence type="ECO:0000256" key="3">
    <source>
        <dbReference type="ARBA" id="ARBA00022475"/>
    </source>
</evidence>
<reference evidence="15" key="1">
    <citation type="submission" date="2021-01" db="UniProtKB">
        <authorList>
            <consortium name="EnsemblPlants"/>
        </authorList>
    </citation>
    <scope>IDENTIFICATION</scope>
</reference>
<keyword evidence="3" id="KW-1003">Cell membrane</keyword>
<protein>
    <recommendedName>
        <fullName evidence="14">Leucine-rich repeat-containing N-terminal plant-type domain-containing protein</fullName>
    </recommendedName>
</protein>
<keyword evidence="11" id="KW-0325">Glycoprotein</keyword>
<dbReference type="EnsemblPlants" id="Kaladp0058s0505.1.v1.1">
    <property type="protein sequence ID" value="Kaladp0058s0505.1.v1.1"/>
    <property type="gene ID" value="Kaladp0058s0505.v1.1"/>
</dbReference>
<dbReference type="Gene3D" id="3.80.10.10">
    <property type="entry name" value="Ribonuclease Inhibitor"/>
    <property type="match status" value="1"/>
</dbReference>
<evidence type="ECO:0000313" key="15">
    <source>
        <dbReference type="EnsemblPlants" id="Kaladp0058s0505.1.v1.1"/>
    </source>
</evidence>
<keyword evidence="8 12" id="KW-1133">Transmembrane helix</keyword>
<dbReference type="Pfam" id="PF00560">
    <property type="entry name" value="LRR_1"/>
    <property type="match status" value="3"/>
</dbReference>
<dbReference type="PANTHER" id="PTHR48052:SF8">
    <property type="entry name" value="LRR RECEPTOR-LIKE SERINE_THREONINE-PROTEIN KINASE FLS2"/>
    <property type="match status" value="1"/>
</dbReference>
<sequence length="250" mass="28214">MMRNSSAPNGYSNLVLFFLHISFLCMHPSESVIEDDERCLRGIKESLQDPQGKLDWWTNPNCSADYTCSFAGVRWWDETERRVLGLNLSGFELSGTLPDSLKYCGSLVDLDLSNNQLFGSITDICSWLPYLVYIDLSNNLFSGSIPPQIVNCNYLNGLMLANNRLSGNIPDQISSMGSIPVMTNVFGTEAYEGNNGLCGLPLEECGGEEFCHKYCCWCFWCGYGVVLWIWVVVAVLRGIWYGEVRRAWCW</sequence>
<evidence type="ECO:0000259" key="14">
    <source>
        <dbReference type="Pfam" id="PF08263"/>
    </source>
</evidence>
<keyword evidence="9 12" id="KW-0472">Membrane</keyword>
<dbReference type="GO" id="GO:0005886">
    <property type="term" value="C:plasma membrane"/>
    <property type="evidence" value="ECO:0007669"/>
    <property type="project" value="UniProtKB-SubCell"/>
</dbReference>
<evidence type="ECO:0000256" key="12">
    <source>
        <dbReference type="SAM" id="Phobius"/>
    </source>
</evidence>
<dbReference type="Proteomes" id="UP000594263">
    <property type="component" value="Unplaced"/>
</dbReference>
<comment type="similarity">
    <text evidence="2">Belongs to the RLP family.</text>
</comment>
<keyword evidence="5 12" id="KW-0812">Transmembrane</keyword>
<feature type="transmembrane region" description="Helical" evidence="12">
    <location>
        <begin position="217"/>
        <end position="236"/>
    </location>
</feature>
<keyword evidence="16" id="KW-1185">Reference proteome</keyword>
<accession>A0A7N0ZZD5</accession>
<keyword evidence="7" id="KW-0677">Repeat</keyword>
<feature type="chain" id="PRO_5029835908" description="Leucine-rich repeat-containing N-terminal plant-type domain-containing protein" evidence="13">
    <location>
        <begin position="32"/>
        <end position="250"/>
    </location>
</feature>
<dbReference type="InterPro" id="IPR032675">
    <property type="entry name" value="LRR_dom_sf"/>
</dbReference>
<proteinExistence type="inferred from homology"/>
<evidence type="ECO:0000256" key="13">
    <source>
        <dbReference type="SAM" id="SignalP"/>
    </source>
</evidence>
<dbReference type="SUPFAM" id="SSF52058">
    <property type="entry name" value="L domain-like"/>
    <property type="match status" value="1"/>
</dbReference>
<dbReference type="Gramene" id="Kaladp0058s0505.1.v1.1">
    <property type="protein sequence ID" value="Kaladp0058s0505.1.v1.1"/>
    <property type="gene ID" value="Kaladp0058s0505.v1.1"/>
</dbReference>
<dbReference type="Pfam" id="PF08263">
    <property type="entry name" value="LRRNT_2"/>
    <property type="match status" value="1"/>
</dbReference>
<organism evidence="15 16">
    <name type="scientific">Kalanchoe fedtschenkoi</name>
    <name type="common">Lavender scallops</name>
    <name type="synonym">South American air plant</name>
    <dbReference type="NCBI Taxonomy" id="63787"/>
    <lineage>
        <taxon>Eukaryota</taxon>
        <taxon>Viridiplantae</taxon>
        <taxon>Streptophyta</taxon>
        <taxon>Embryophyta</taxon>
        <taxon>Tracheophyta</taxon>
        <taxon>Spermatophyta</taxon>
        <taxon>Magnoliopsida</taxon>
        <taxon>eudicotyledons</taxon>
        <taxon>Gunneridae</taxon>
        <taxon>Pentapetalae</taxon>
        <taxon>Saxifragales</taxon>
        <taxon>Crassulaceae</taxon>
        <taxon>Kalanchoe</taxon>
    </lineage>
</organism>
<evidence type="ECO:0000256" key="6">
    <source>
        <dbReference type="ARBA" id="ARBA00022729"/>
    </source>
</evidence>
<evidence type="ECO:0000313" key="16">
    <source>
        <dbReference type="Proteomes" id="UP000594263"/>
    </source>
</evidence>
<evidence type="ECO:0000256" key="8">
    <source>
        <dbReference type="ARBA" id="ARBA00022989"/>
    </source>
</evidence>
<evidence type="ECO:0000256" key="7">
    <source>
        <dbReference type="ARBA" id="ARBA00022737"/>
    </source>
</evidence>
<evidence type="ECO:0000256" key="1">
    <source>
        <dbReference type="ARBA" id="ARBA00004251"/>
    </source>
</evidence>
<keyword evidence="10" id="KW-0675">Receptor</keyword>
<dbReference type="AlphaFoldDB" id="A0A7N0ZZD5"/>
<feature type="signal peptide" evidence="13">
    <location>
        <begin position="1"/>
        <end position="31"/>
    </location>
</feature>
<feature type="domain" description="Leucine-rich repeat-containing N-terminal plant-type" evidence="14">
    <location>
        <begin position="34"/>
        <end position="73"/>
    </location>
</feature>
<dbReference type="InterPro" id="IPR013210">
    <property type="entry name" value="LRR_N_plant-typ"/>
</dbReference>
<dbReference type="FunFam" id="3.80.10.10:FF:000041">
    <property type="entry name" value="LRR receptor-like serine/threonine-protein kinase ERECTA"/>
    <property type="match status" value="1"/>
</dbReference>
<dbReference type="PANTHER" id="PTHR48052">
    <property type="entry name" value="UNNAMED PRODUCT"/>
    <property type="match status" value="1"/>
</dbReference>
<dbReference type="InterPro" id="IPR001611">
    <property type="entry name" value="Leu-rich_rpt"/>
</dbReference>
<evidence type="ECO:0000256" key="9">
    <source>
        <dbReference type="ARBA" id="ARBA00023136"/>
    </source>
</evidence>